<evidence type="ECO:0000313" key="4">
    <source>
        <dbReference type="Proteomes" id="UP000220226"/>
    </source>
</evidence>
<dbReference type="GeneID" id="69533965"/>
<evidence type="ECO:0000313" key="3">
    <source>
        <dbReference type="EMBL" id="TKJ07062.1"/>
    </source>
</evidence>
<dbReference type="PANTHER" id="PTHR34818">
    <property type="entry name" value="PROTEIN BLI-3"/>
    <property type="match status" value="1"/>
</dbReference>
<comment type="caution">
    <text evidence="3">The sequence shown here is derived from an EMBL/GenBank/DDBJ whole genome shotgun (WGS) entry which is preliminary data.</text>
</comment>
<dbReference type="EMBL" id="SZOH01000252">
    <property type="protein sequence ID" value="TKJ07062.1"/>
    <property type="molecule type" value="Genomic_DNA"/>
</dbReference>
<dbReference type="RefSeq" id="WP_000550219.1">
    <property type="nucleotide sequence ID" value="NZ_CP011151.1"/>
</dbReference>
<name>A0A068N9K0_BACCE</name>
<dbReference type="EMBL" id="NTQT01000040">
    <property type="protein sequence ID" value="PFC70353.1"/>
    <property type="molecule type" value="Genomic_DNA"/>
</dbReference>
<organism evidence="3 5">
    <name type="scientific">Bacillus cereus</name>
    <dbReference type="NCBI Taxonomy" id="1396"/>
    <lineage>
        <taxon>Bacteria</taxon>
        <taxon>Bacillati</taxon>
        <taxon>Bacillota</taxon>
        <taxon>Bacilli</taxon>
        <taxon>Bacillales</taxon>
        <taxon>Bacillaceae</taxon>
        <taxon>Bacillus</taxon>
        <taxon>Bacillus cereus group</taxon>
    </lineage>
</organism>
<evidence type="ECO:0000259" key="1">
    <source>
        <dbReference type="Pfam" id="PF01243"/>
    </source>
</evidence>
<dbReference type="PANTHER" id="PTHR34818:SF1">
    <property type="entry name" value="PROTEIN BLI-3"/>
    <property type="match status" value="1"/>
</dbReference>
<reference evidence="3 5" key="2">
    <citation type="journal article" date="2019" name="Environ. Microbiol.">
        <title>An active ?-lactamase is a part of an orchestrated cell wall stress resistance network of Bacillus subtilis and related rhizosphere species.</title>
        <authorList>
            <person name="Bucher T."/>
            <person name="Keren-Paz A."/>
            <person name="Hausser J."/>
            <person name="Olender T."/>
            <person name="Cytryn E."/>
            <person name="Kolodkin-Gal I."/>
        </authorList>
    </citation>
    <scope>NUCLEOTIDE SEQUENCE [LARGE SCALE GENOMIC DNA]</scope>
    <source>
        <strain evidence="3 5">I32</strain>
    </source>
</reference>
<dbReference type="AlphaFoldDB" id="A0A068N9K0"/>
<proteinExistence type="predicted"/>
<dbReference type="Gene3D" id="2.30.110.10">
    <property type="entry name" value="Electron Transport, Fmn-binding Protein, Chain A"/>
    <property type="match status" value="1"/>
</dbReference>
<dbReference type="SUPFAM" id="SSF50475">
    <property type="entry name" value="FMN-binding split barrel"/>
    <property type="match status" value="1"/>
</dbReference>
<dbReference type="Pfam" id="PF01243">
    <property type="entry name" value="PNPOx_N"/>
    <property type="match status" value="1"/>
</dbReference>
<protein>
    <submittedName>
        <fullName evidence="3">General stress protein</fullName>
    </submittedName>
</protein>
<dbReference type="InterPro" id="IPR012349">
    <property type="entry name" value="Split_barrel_FMN-bd"/>
</dbReference>
<dbReference type="Proteomes" id="UP000220226">
    <property type="component" value="Unassembled WGS sequence"/>
</dbReference>
<evidence type="ECO:0000313" key="5">
    <source>
        <dbReference type="Proteomes" id="UP000308444"/>
    </source>
</evidence>
<dbReference type="InterPro" id="IPR011576">
    <property type="entry name" value="Pyridox_Oxase_N"/>
</dbReference>
<dbReference type="FunFam" id="2.30.110.10:FF:000007">
    <property type="entry name" value="General stress protein 26"/>
    <property type="match status" value="1"/>
</dbReference>
<accession>A0A068N9K0</accession>
<reference evidence="2 4" key="1">
    <citation type="submission" date="2017-09" db="EMBL/GenBank/DDBJ databases">
        <title>Large-scale bioinformatics analysis of Bacillus genomes uncovers conserved roles of natural products in bacterial physiology.</title>
        <authorList>
            <consortium name="Agbiome Team Llc"/>
            <person name="Bleich R.M."/>
            <person name="Grubbs K.J."/>
            <person name="Santa Maria K.C."/>
            <person name="Allen S.E."/>
            <person name="Farag S."/>
            <person name="Shank E.A."/>
            <person name="Bowers A."/>
        </authorList>
    </citation>
    <scope>NUCLEOTIDE SEQUENCE [LARGE SCALE GENOMIC DNA]</scope>
    <source>
        <strain evidence="2 4">AFS025165</strain>
    </source>
</reference>
<sequence length="138" mass="15953">MHLKEKIATIIQGQRTGVLSTVRNEKPHSAFMMFFHEDFVLYVATDRQSKKITDIENNPNVHVLLGREGKKLDEDYIEVEGLASIEEDSTLKNKFWNNSLKRWLLGPEDPNYVLIKINPDTIYYIDGAGTTEPEFLRL</sequence>
<feature type="domain" description="Pyridoxamine 5'-phosphate oxidase N-terminal" evidence="1">
    <location>
        <begin position="3"/>
        <end position="125"/>
    </location>
</feature>
<dbReference type="KEGG" id="bcef:BcrFT9_00445"/>
<gene>
    <name evidence="2" type="ORF">CN290_27000</name>
    <name evidence="3" type="ORF">FC695_04650</name>
</gene>
<dbReference type="InterPro" id="IPR052917">
    <property type="entry name" value="Stress-Dev_Protein"/>
</dbReference>
<evidence type="ECO:0000313" key="2">
    <source>
        <dbReference type="EMBL" id="PFC70353.1"/>
    </source>
</evidence>
<dbReference type="Proteomes" id="UP000308444">
    <property type="component" value="Unassembled WGS sequence"/>
</dbReference>
<dbReference type="SMR" id="A0A068N9K0"/>